<feature type="region of interest" description="Disordered" evidence="8">
    <location>
        <begin position="942"/>
        <end position="964"/>
    </location>
</feature>
<dbReference type="Gene3D" id="3.30.160.60">
    <property type="entry name" value="Classic Zinc Finger"/>
    <property type="match status" value="1"/>
</dbReference>
<reference evidence="10" key="1">
    <citation type="submission" date="2021-02" db="EMBL/GenBank/DDBJ databases">
        <title>Genome sequence Cadophora malorum strain M34.</title>
        <authorList>
            <person name="Stefanovic E."/>
            <person name="Vu D."/>
            <person name="Scully C."/>
            <person name="Dijksterhuis J."/>
            <person name="Roader J."/>
            <person name="Houbraken J."/>
        </authorList>
    </citation>
    <scope>NUCLEOTIDE SEQUENCE</scope>
    <source>
        <strain evidence="10">M34</strain>
    </source>
</reference>
<keyword evidence="4 7" id="KW-0863">Zinc-finger</keyword>
<feature type="compositionally biased region" description="Low complexity" evidence="8">
    <location>
        <begin position="297"/>
        <end position="313"/>
    </location>
</feature>
<feature type="compositionally biased region" description="Polar residues" evidence="8">
    <location>
        <begin position="65"/>
        <end position="76"/>
    </location>
</feature>
<keyword evidence="5" id="KW-0862">Zinc</keyword>
<keyword evidence="11" id="KW-1185">Reference proteome</keyword>
<evidence type="ECO:0000256" key="4">
    <source>
        <dbReference type="ARBA" id="ARBA00022771"/>
    </source>
</evidence>
<feature type="compositionally biased region" description="Low complexity" evidence="8">
    <location>
        <begin position="98"/>
        <end position="118"/>
    </location>
</feature>
<dbReference type="GO" id="GO:0000785">
    <property type="term" value="C:chromatin"/>
    <property type="evidence" value="ECO:0007669"/>
    <property type="project" value="TreeGrafter"/>
</dbReference>
<dbReference type="Pfam" id="PF04082">
    <property type="entry name" value="Fungal_trans"/>
    <property type="match status" value="1"/>
</dbReference>
<dbReference type="CDD" id="cd12148">
    <property type="entry name" value="fungal_TF_MHR"/>
    <property type="match status" value="1"/>
</dbReference>
<proteinExistence type="predicted"/>
<dbReference type="GO" id="GO:0000978">
    <property type="term" value="F:RNA polymerase II cis-regulatory region sequence-specific DNA binding"/>
    <property type="evidence" value="ECO:0007669"/>
    <property type="project" value="InterPro"/>
</dbReference>
<feature type="region of interest" description="Disordered" evidence="8">
    <location>
        <begin position="276"/>
        <end position="347"/>
    </location>
</feature>
<feature type="region of interest" description="Disordered" evidence="8">
    <location>
        <begin position="198"/>
        <end position="264"/>
    </location>
</feature>
<dbReference type="GO" id="GO:0008270">
    <property type="term" value="F:zinc ion binding"/>
    <property type="evidence" value="ECO:0007669"/>
    <property type="project" value="UniProtKB-KW"/>
</dbReference>
<feature type="compositionally biased region" description="Basic and acidic residues" evidence="8">
    <location>
        <begin position="198"/>
        <end position="213"/>
    </location>
</feature>
<dbReference type="SMART" id="SM00355">
    <property type="entry name" value="ZnF_C2H2"/>
    <property type="match status" value="2"/>
</dbReference>
<feature type="region of interest" description="Disordered" evidence="8">
    <location>
        <begin position="20"/>
        <end position="126"/>
    </location>
</feature>
<dbReference type="GO" id="GO:0005634">
    <property type="term" value="C:nucleus"/>
    <property type="evidence" value="ECO:0007669"/>
    <property type="project" value="UniProtKB-SubCell"/>
</dbReference>
<feature type="compositionally biased region" description="Polar residues" evidence="8">
    <location>
        <begin position="235"/>
        <end position="251"/>
    </location>
</feature>
<name>A0A8H8BT69_9HELO</name>
<evidence type="ECO:0000256" key="7">
    <source>
        <dbReference type="PROSITE-ProRule" id="PRU00042"/>
    </source>
</evidence>
<comment type="subcellular location">
    <subcellularLocation>
        <location evidence="1">Nucleus</location>
    </subcellularLocation>
</comment>
<dbReference type="EMBL" id="JAFJYH010000040">
    <property type="protein sequence ID" value="KAG4423052.1"/>
    <property type="molecule type" value="Genomic_DNA"/>
</dbReference>
<dbReference type="GO" id="GO:0006351">
    <property type="term" value="P:DNA-templated transcription"/>
    <property type="evidence" value="ECO:0007669"/>
    <property type="project" value="InterPro"/>
</dbReference>
<feature type="compositionally biased region" description="Basic and acidic residues" evidence="8">
    <location>
        <begin position="221"/>
        <end position="230"/>
    </location>
</feature>
<dbReference type="AlphaFoldDB" id="A0A8H8BT69"/>
<evidence type="ECO:0000313" key="10">
    <source>
        <dbReference type="EMBL" id="KAG4423052.1"/>
    </source>
</evidence>
<feature type="compositionally biased region" description="Low complexity" evidence="8">
    <location>
        <begin position="252"/>
        <end position="264"/>
    </location>
</feature>
<evidence type="ECO:0000256" key="8">
    <source>
        <dbReference type="SAM" id="MobiDB-lite"/>
    </source>
</evidence>
<accession>A0A8H8BT69</accession>
<dbReference type="PANTHER" id="PTHR40626:SF30">
    <property type="entry name" value="FINGER DOMAIN PROTEIN, PUTATIVE (AFU_ORTHOLOGUE AFUA_4G13600)-RELATED"/>
    <property type="match status" value="1"/>
</dbReference>
<feature type="compositionally biased region" description="Low complexity" evidence="8">
    <location>
        <begin position="947"/>
        <end position="956"/>
    </location>
</feature>
<evidence type="ECO:0000256" key="6">
    <source>
        <dbReference type="ARBA" id="ARBA00023242"/>
    </source>
</evidence>
<dbReference type="SUPFAM" id="SSF57667">
    <property type="entry name" value="beta-beta-alpha zinc fingers"/>
    <property type="match status" value="1"/>
</dbReference>
<gene>
    <name evidence="10" type="ORF">IFR04_003828</name>
</gene>
<dbReference type="InterPro" id="IPR051059">
    <property type="entry name" value="VerF-like"/>
</dbReference>
<evidence type="ECO:0000256" key="3">
    <source>
        <dbReference type="ARBA" id="ARBA00022737"/>
    </source>
</evidence>
<dbReference type="PROSITE" id="PS00028">
    <property type="entry name" value="ZINC_FINGER_C2H2_1"/>
    <property type="match status" value="1"/>
</dbReference>
<keyword evidence="3" id="KW-0677">Repeat</keyword>
<evidence type="ECO:0000256" key="1">
    <source>
        <dbReference type="ARBA" id="ARBA00004123"/>
    </source>
</evidence>
<dbReference type="InterPro" id="IPR013087">
    <property type="entry name" value="Znf_C2H2_type"/>
</dbReference>
<organism evidence="10 11">
    <name type="scientific">Cadophora malorum</name>
    <dbReference type="NCBI Taxonomy" id="108018"/>
    <lineage>
        <taxon>Eukaryota</taxon>
        <taxon>Fungi</taxon>
        <taxon>Dikarya</taxon>
        <taxon>Ascomycota</taxon>
        <taxon>Pezizomycotina</taxon>
        <taxon>Leotiomycetes</taxon>
        <taxon>Helotiales</taxon>
        <taxon>Ploettnerulaceae</taxon>
        <taxon>Cadophora</taxon>
    </lineage>
</organism>
<comment type="caution">
    <text evidence="10">The sequence shown here is derived from an EMBL/GenBank/DDBJ whole genome shotgun (WGS) entry which is preliminary data.</text>
</comment>
<dbReference type="Proteomes" id="UP000664132">
    <property type="component" value="Unassembled WGS sequence"/>
</dbReference>
<keyword evidence="2" id="KW-0479">Metal-binding</keyword>
<evidence type="ECO:0000313" key="11">
    <source>
        <dbReference type="Proteomes" id="UP000664132"/>
    </source>
</evidence>
<keyword evidence="6" id="KW-0539">Nucleus</keyword>
<dbReference type="GO" id="GO:0000981">
    <property type="term" value="F:DNA-binding transcription factor activity, RNA polymerase II-specific"/>
    <property type="evidence" value="ECO:0007669"/>
    <property type="project" value="InterPro"/>
</dbReference>
<feature type="compositionally biased region" description="Polar residues" evidence="8">
    <location>
        <begin position="319"/>
        <end position="328"/>
    </location>
</feature>
<protein>
    <recommendedName>
        <fullName evidence="9">C2H2-type domain-containing protein</fullName>
    </recommendedName>
</protein>
<dbReference type="PROSITE" id="PS50157">
    <property type="entry name" value="ZINC_FINGER_C2H2_2"/>
    <property type="match status" value="1"/>
</dbReference>
<dbReference type="InterPro" id="IPR036236">
    <property type="entry name" value="Znf_C2H2_sf"/>
</dbReference>
<sequence>MSSLKDIMDVDVEPFESQAYRRTREAAQQQASLPPITPSTEIPSPPVDDINTGKSTIKRRRSNRVSKSPGQPTTARQGIARRRSSATGEAMDFTSGYQAAGSNQASNSGSPQQSSRGSEPAADMPVKYTPVTGRISRAKKGVPVHTCDICRPVKTFTRAEHLRRHQLSHQKPAYPCTFEDCERAFHRPDLLARHLHRHETQGEKPYKAGDHRSSRASSTDTESRTPDLKVEPSATFGNAIQASPTDSMTPRTTGSGDSSMTTTSFNTITSSFQAVNFSPSSSQKRTASEAQLADTEGYPSTSPGPSTSRATGSFERTPDNNNFTSDVQQAFGDPFGDGGASQFANYTTTPQQPLLPLLRIPEENWIPGLSYNNSPWCSSASDSTYSTQSDCSRNGPHLIPRDRSQSIATLQDWPLSAGTHWSPHGLSTTPQEIRSPGYDAMFDRYETHTPFASPRMNSPISSRGQLLDVPSSSYGNFFMETVGTPALSTYISKPLAQHFPACPSRTSNPGLDILRGKKDLVESHHLSTFPINTTSAFQQSQPQLDIYIASYWQSFNNFFRIVHRPTFDLVDHDLLKFAMAAIGTQYHDSTEARAKGIELNDYCKKNIDLCLNWDLQTMQAILLTEIFTRFRGRKPNVRLSRHFEELYSRLLDESNSNNTSLSNQSPGDASSADALRDRFGTQANPQAPKGTSASSEWQEWANAEARQRLLSGCFIFDIHQSMYHQQPRSRVPRDLSSSLVRQPCLESPWTASNPSEWQAQRSSSDIEPVHLIEQDMNSQSVLTSLSFTQTLQICWFMSRLPVREDPSHPNEHFPQAMHPDIQNFMYLFPNTPLAHSYMALYHTPLHSLLAVAGDTWVFGSKFGISAFQAAQSKLKAWSTSRAAAQAAHHACELLAQTLSQPLTFSSDGSMASPICSITDYWALYVSALICWAFGHRYQTANSGGTSGTLTRSSSSTEIRSMDTDDMPLSDDLRLKVLTYTNGMLELPVEELLTSKARMKGETAGIIDAVRQRLEIESIGNKCGLLVEAIVVLTKLRKAGGKTHWF</sequence>
<evidence type="ECO:0000256" key="2">
    <source>
        <dbReference type="ARBA" id="ARBA00022723"/>
    </source>
</evidence>
<dbReference type="InterPro" id="IPR007219">
    <property type="entry name" value="XnlR_reg_dom"/>
</dbReference>
<feature type="compositionally biased region" description="Polar residues" evidence="8">
    <location>
        <begin position="276"/>
        <end position="289"/>
    </location>
</feature>
<evidence type="ECO:0000259" key="9">
    <source>
        <dbReference type="PROSITE" id="PS50157"/>
    </source>
</evidence>
<dbReference type="OrthoDB" id="6077919at2759"/>
<feature type="domain" description="C2H2-type" evidence="9">
    <location>
        <begin position="174"/>
        <end position="205"/>
    </location>
</feature>
<dbReference type="PANTHER" id="PTHR40626">
    <property type="entry name" value="MIP31509P"/>
    <property type="match status" value="1"/>
</dbReference>
<evidence type="ECO:0000256" key="5">
    <source>
        <dbReference type="ARBA" id="ARBA00022833"/>
    </source>
</evidence>